<dbReference type="STRING" id="708187.A0A1Q8RW76"/>
<sequence>MILQGVISTSLLASLTLASPILNVRNNDATAIIQAVAPKSVSCDNVTTFADECATASHAAQYLPAAMQKYEIFTPGEIAAVLSLMAYETGDFRYDRNHFPAPGRPGQGTRNLQFPKYNLLYALDNPELKDKALEIVGGDVSVDGNDLPDDKKAAILDLVLPDDYSWGSAAWYYRKYCNQLTRDELAKGTIRGYTLYMEECIGTTFDEGRLAYWQRAKAAFNLS</sequence>
<evidence type="ECO:0000313" key="3">
    <source>
        <dbReference type="Proteomes" id="UP000186583"/>
    </source>
</evidence>
<evidence type="ECO:0000313" key="2">
    <source>
        <dbReference type="EMBL" id="OLN88728.1"/>
    </source>
</evidence>
<feature type="chain" id="PRO_5012932031" evidence="1">
    <location>
        <begin position="19"/>
        <end position="223"/>
    </location>
</feature>
<evidence type="ECO:0000256" key="1">
    <source>
        <dbReference type="SAM" id="SignalP"/>
    </source>
</evidence>
<dbReference type="OrthoDB" id="2349272at2759"/>
<dbReference type="AlphaFoldDB" id="A0A1Q8RW76"/>
<keyword evidence="3" id="KW-1185">Reference proteome</keyword>
<dbReference type="Proteomes" id="UP000186583">
    <property type="component" value="Unassembled WGS sequence"/>
</dbReference>
<comment type="caution">
    <text evidence="2">The sequence shown here is derived from an EMBL/GenBank/DDBJ whole genome shotgun (WGS) entry which is preliminary data.</text>
</comment>
<gene>
    <name evidence="2" type="ORF">CCHL11_01966</name>
</gene>
<keyword evidence="1" id="KW-0732">Signal</keyword>
<protein>
    <submittedName>
        <fullName evidence="2">Uncharacterized protein</fullName>
    </submittedName>
</protein>
<name>A0A1Q8RW76_9PEZI</name>
<feature type="signal peptide" evidence="1">
    <location>
        <begin position="1"/>
        <end position="18"/>
    </location>
</feature>
<reference evidence="2 3" key="1">
    <citation type="submission" date="2016-11" db="EMBL/GenBank/DDBJ databases">
        <title>Draft Genome Assembly of Colletotrichum chlorophyti a pathogen of herbaceous plants.</title>
        <authorList>
            <person name="Gan P."/>
            <person name="Narusaka M."/>
            <person name="Tsushima A."/>
            <person name="Narusaka Y."/>
            <person name="Takano Y."/>
            <person name="Shirasu K."/>
        </authorList>
    </citation>
    <scope>NUCLEOTIDE SEQUENCE [LARGE SCALE GENOMIC DNA]</scope>
    <source>
        <strain evidence="2 3">NTL11</strain>
    </source>
</reference>
<dbReference type="EMBL" id="MPGH01000087">
    <property type="protein sequence ID" value="OLN88728.1"/>
    <property type="molecule type" value="Genomic_DNA"/>
</dbReference>
<accession>A0A1Q8RW76</accession>
<organism evidence="2 3">
    <name type="scientific">Colletotrichum chlorophyti</name>
    <dbReference type="NCBI Taxonomy" id="708187"/>
    <lineage>
        <taxon>Eukaryota</taxon>
        <taxon>Fungi</taxon>
        <taxon>Dikarya</taxon>
        <taxon>Ascomycota</taxon>
        <taxon>Pezizomycotina</taxon>
        <taxon>Sordariomycetes</taxon>
        <taxon>Hypocreomycetidae</taxon>
        <taxon>Glomerellales</taxon>
        <taxon>Glomerellaceae</taxon>
        <taxon>Colletotrichum</taxon>
    </lineage>
</organism>
<proteinExistence type="predicted"/>